<organism evidence="1 2">
    <name type="scientific">Streptomyces hyderabadensis</name>
    <dbReference type="NCBI Taxonomy" id="598549"/>
    <lineage>
        <taxon>Bacteria</taxon>
        <taxon>Bacillati</taxon>
        <taxon>Actinomycetota</taxon>
        <taxon>Actinomycetes</taxon>
        <taxon>Kitasatosporales</taxon>
        <taxon>Streptomycetaceae</taxon>
        <taxon>Streptomyces</taxon>
    </lineage>
</organism>
<proteinExistence type="predicted"/>
<evidence type="ECO:0000313" key="2">
    <source>
        <dbReference type="Proteomes" id="UP001500610"/>
    </source>
</evidence>
<dbReference type="Proteomes" id="UP001500610">
    <property type="component" value="Unassembled WGS sequence"/>
</dbReference>
<accession>A0ABP9I1U1</accession>
<comment type="caution">
    <text evidence="1">The sequence shown here is derived from an EMBL/GenBank/DDBJ whole genome shotgun (WGS) entry which is preliminary data.</text>
</comment>
<dbReference type="EMBL" id="BAABIV010000011">
    <property type="protein sequence ID" value="GAA4984460.1"/>
    <property type="molecule type" value="Genomic_DNA"/>
</dbReference>
<evidence type="ECO:0000313" key="1">
    <source>
        <dbReference type="EMBL" id="GAA4984460.1"/>
    </source>
</evidence>
<gene>
    <name evidence="1" type="ORF">GCM10023257_24300</name>
</gene>
<reference evidence="2" key="1">
    <citation type="journal article" date="2019" name="Int. J. Syst. Evol. Microbiol.">
        <title>The Global Catalogue of Microorganisms (GCM) 10K type strain sequencing project: providing services to taxonomists for standard genome sequencing and annotation.</title>
        <authorList>
            <consortium name="The Broad Institute Genomics Platform"/>
            <consortium name="The Broad Institute Genome Sequencing Center for Infectious Disease"/>
            <person name="Wu L."/>
            <person name="Ma J."/>
        </authorList>
    </citation>
    <scope>NUCLEOTIDE SEQUENCE [LARGE SCALE GENOMIC DNA]</scope>
    <source>
        <strain evidence="2">JCM 17657</strain>
    </source>
</reference>
<dbReference type="RefSeq" id="WP_226024904.1">
    <property type="nucleotide sequence ID" value="NZ_BAABIV010000011.1"/>
</dbReference>
<sequence length="66" mass="7019">MVTARDDVDPFAAMESLRAALDQERIVLPSLGVDAGSPALGLVELGRVRADVAMRLAEVLRRGGDE</sequence>
<name>A0ABP9I1U1_9ACTN</name>
<keyword evidence="2" id="KW-1185">Reference proteome</keyword>
<protein>
    <submittedName>
        <fullName evidence="1">Uncharacterized protein</fullName>
    </submittedName>
</protein>